<organism evidence="1 2">
    <name type="scientific">Microbispora bryophytorum subsp. camponoti</name>
    <dbReference type="NCBI Taxonomy" id="1677852"/>
    <lineage>
        <taxon>Bacteria</taxon>
        <taxon>Bacillati</taxon>
        <taxon>Actinomycetota</taxon>
        <taxon>Actinomycetes</taxon>
        <taxon>Streptosporangiales</taxon>
        <taxon>Streptosporangiaceae</taxon>
        <taxon>Microbispora</taxon>
    </lineage>
</organism>
<dbReference type="Proteomes" id="UP000653231">
    <property type="component" value="Unassembled WGS sequence"/>
</dbReference>
<dbReference type="EMBL" id="JACXRZ010000009">
    <property type="protein sequence ID" value="MBD3144552.1"/>
    <property type="molecule type" value="Genomic_DNA"/>
</dbReference>
<evidence type="ECO:0000313" key="2">
    <source>
        <dbReference type="Proteomes" id="UP000653231"/>
    </source>
</evidence>
<keyword evidence="2" id="KW-1185">Reference proteome</keyword>
<gene>
    <name evidence="1" type="ORF">IEQ31_15330</name>
</gene>
<name>A0ABR8L3N2_9ACTN</name>
<sequence>MGDPLPPGWGMPYHSRVRAGRRHDQAVGGPPPVVDAVRAVALDLERPGEAPG</sequence>
<accession>A0ABR8L3N2</accession>
<evidence type="ECO:0000313" key="1">
    <source>
        <dbReference type="EMBL" id="MBD3144552.1"/>
    </source>
</evidence>
<protein>
    <submittedName>
        <fullName evidence="1">Uncharacterized protein</fullName>
    </submittedName>
</protein>
<reference evidence="1 2" key="1">
    <citation type="submission" date="2020-09" db="EMBL/GenBank/DDBJ databases">
        <title>Actinomycete isolated from the Camponotus japonicus Mayr.</title>
        <authorList>
            <person name="Gong X."/>
        </authorList>
    </citation>
    <scope>NUCLEOTIDE SEQUENCE [LARGE SCALE GENOMIC DNA]</scope>
    <source>
        <strain evidence="1 2">2C-HV3</strain>
    </source>
</reference>
<comment type="caution">
    <text evidence="1">The sequence shown here is derived from an EMBL/GenBank/DDBJ whole genome shotgun (WGS) entry which is preliminary data.</text>
</comment>
<proteinExistence type="predicted"/>